<name>A0AA38WEG1_9ASTR</name>
<accession>A0AA38WEG1</accession>
<dbReference type="EMBL" id="JARYMX010000003">
    <property type="protein sequence ID" value="KAJ9557657.1"/>
    <property type="molecule type" value="Genomic_DNA"/>
</dbReference>
<dbReference type="AlphaFoldDB" id="A0AA38WEG1"/>
<gene>
    <name evidence="2" type="ORF">OSB04_012271</name>
</gene>
<proteinExistence type="predicted"/>
<keyword evidence="3" id="KW-1185">Reference proteome</keyword>
<dbReference type="Pfam" id="PF13976">
    <property type="entry name" value="gag_pre-integrs"/>
    <property type="match status" value="1"/>
</dbReference>
<reference evidence="2" key="1">
    <citation type="submission" date="2023-03" db="EMBL/GenBank/DDBJ databases">
        <title>Chromosome-scale reference genome and RAD-based genetic map of yellow starthistle (Centaurea solstitialis) reveal putative structural variation and QTLs associated with invader traits.</title>
        <authorList>
            <person name="Reatini B."/>
            <person name="Cang F.A."/>
            <person name="Jiang Q."/>
            <person name="Mckibben M.T.W."/>
            <person name="Barker M.S."/>
            <person name="Rieseberg L.H."/>
            <person name="Dlugosch K.M."/>
        </authorList>
    </citation>
    <scope>NUCLEOTIDE SEQUENCE</scope>
    <source>
        <strain evidence="2">CAN-66</strain>
        <tissue evidence="2">Leaf</tissue>
    </source>
</reference>
<organism evidence="2 3">
    <name type="scientific">Centaurea solstitialis</name>
    <name type="common">yellow star-thistle</name>
    <dbReference type="NCBI Taxonomy" id="347529"/>
    <lineage>
        <taxon>Eukaryota</taxon>
        <taxon>Viridiplantae</taxon>
        <taxon>Streptophyta</taxon>
        <taxon>Embryophyta</taxon>
        <taxon>Tracheophyta</taxon>
        <taxon>Spermatophyta</taxon>
        <taxon>Magnoliopsida</taxon>
        <taxon>eudicotyledons</taxon>
        <taxon>Gunneridae</taxon>
        <taxon>Pentapetalae</taxon>
        <taxon>asterids</taxon>
        <taxon>campanulids</taxon>
        <taxon>Asterales</taxon>
        <taxon>Asteraceae</taxon>
        <taxon>Carduoideae</taxon>
        <taxon>Cardueae</taxon>
        <taxon>Centaureinae</taxon>
        <taxon>Centaurea</taxon>
    </lineage>
</organism>
<evidence type="ECO:0000259" key="1">
    <source>
        <dbReference type="Pfam" id="PF13976"/>
    </source>
</evidence>
<comment type="caution">
    <text evidence="2">The sequence shown here is derived from an EMBL/GenBank/DDBJ whole genome shotgun (WGS) entry which is preliminary data.</text>
</comment>
<feature type="domain" description="GAG-pre-integrase" evidence="1">
    <location>
        <begin position="95"/>
        <end position="142"/>
    </location>
</feature>
<evidence type="ECO:0000313" key="2">
    <source>
        <dbReference type="EMBL" id="KAJ9557657.1"/>
    </source>
</evidence>
<dbReference type="InterPro" id="IPR025724">
    <property type="entry name" value="GAG-pre-integrase_dom"/>
</dbReference>
<evidence type="ECO:0000313" key="3">
    <source>
        <dbReference type="Proteomes" id="UP001172457"/>
    </source>
</evidence>
<protein>
    <recommendedName>
        <fullName evidence="1">GAG-pre-integrase domain-containing protein</fullName>
    </recommendedName>
</protein>
<sequence>MKLFKKLRQFVPNKVGNGAVVPARYIGQCNLPFSPWPLQLKNVLVSDKIIKNLISVRRFTIDNFISVEFDPFAFTVKDLKTGSFLQRCDNDHHDLYLVLPSSPQSALALANIDVSFDVWHKRLGHPGAIVFQFLLSHKFILNLVRLLLYVMLLGKHCRLPISLSSTKTSRVFKLIHSDLWTSSITTLSGFKLCTVFG</sequence>
<dbReference type="Proteomes" id="UP001172457">
    <property type="component" value="Chromosome 3"/>
</dbReference>